<dbReference type="Proteomes" id="UP001276840">
    <property type="component" value="Unassembled WGS sequence"/>
</dbReference>
<evidence type="ECO:0000313" key="1">
    <source>
        <dbReference type="EMBL" id="MDX8527981.1"/>
    </source>
</evidence>
<comment type="caution">
    <text evidence="1">The sequence shown here is derived from an EMBL/GenBank/DDBJ whole genome shotgun (WGS) entry which is preliminary data.</text>
</comment>
<name>A0ABU4ZVK2_9HYPH</name>
<evidence type="ECO:0000313" key="2">
    <source>
        <dbReference type="Proteomes" id="UP001276840"/>
    </source>
</evidence>
<sequence>MIPFDEKKLDEWLADYESFNYAFREFCYANFKVHGLEAHFIPNVTKQIHAQWVADNQQWLSEETSEKTTRLSHVKICALLLFNLNSEPFLGNFFDHEYNEDVPYDFKGSDEQKATARQDLIDGRESILALDFCLLIINWFERNRTDRAIPYRQPMTADMRHDLLNYLLGGAVDRKGLYLILKAMYLRPNRGGAAN</sequence>
<dbReference type="RefSeq" id="WP_320235926.1">
    <property type="nucleotide sequence ID" value="NZ_JAVIJF010000022.1"/>
</dbReference>
<reference evidence="1 2" key="1">
    <citation type="submission" date="2023-08" db="EMBL/GenBank/DDBJ databases">
        <title>Implementing the SeqCode for naming new Mesorhizobium species isolated from Vachellia karroo root nodules.</title>
        <authorList>
            <person name="Van Lill M."/>
        </authorList>
    </citation>
    <scope>NUCLEOTIDE SEQUENCE [LARGE SCALE GENOMIC DNA]</scope>
    <source>
        <strain evidence="1 2">MSK 1335</strain>
    </source>
</reference>
<organism evidence="1 2">
    <name type="scientific">Mesorhizobium montanum</name>
    <dbReference type="NCBI Taxonomy" id="3072323"/>
    <lineage>
        <taxon>Bacteria</taxon>
        <taxon>Pseudomonadati</taxon>
        <taxon>Pseudomonadota</taxon>
        <taxon>Alphaproteobacteria</taxon>
        <taxon>Hyphomicrobiales</taxon>
        <taxon>Phyllobacteriaceae</taxon>
        <taxon>Mesorhizobium</taxon>
    </lineage>
</organism>
<protein>
    <submittedName>
        <fullName evidence="1">Uncharacterized protein</fullName>
    </submittedName>
</protein>
<gene>
    <name evidence="1" type="ORF">RFM68_26215</name>
</gene>
<keyword evidence="2" id="KW-1185">Reference proteome</keyword>
<accession>A0ABU4ZVK2</accession>
<dbReference type="EMBL" id="JAVIJF010000022">
    <property type="protein sequence ID" value="MDX8527981.1"/>
    <property type="molecule type" value="Genomic_DNA"/>
</dbReference>
<proteinExistence type="predicted"/>